<dbReference type="AlphaFoldDB" id="A0A397UY74"/>
<evidence type="ECO:0000313" key="1">
    <source>
        <dbReference type="EMBL" id="RIB12493.1"/>
    </source>
</evidence>
<dbReference type="SUPFAM" id="SSF57756">
    <property type="entry name" value="Retrovirus zinc finger-like domains"/>
    <property type="match status" value="1"/>
</dbReference>
<proteinExistence type="predicted"/>
<reference evidence="1 2" key="1">
    <citation type="submission" date="2018-06" db="EMBL/GenBank/DDBJ databases">
        <title>Comparative genomics reveals the genomic features of Rhizophagus irregularis, R. cerebriforme, R. diaphanum and Gigaspora rosea, and their symbiotic lifestyle signature.</title>
        <authorList>
            <person name="Morin E."/>
            <person name="San Clemente H."/>
            <person name="Chen E.C.H."/>
            <person name="De La Providencia I."/>
            <person name="Hainaut M."/>
            <person name="Kuo A."/>
            <person name="Kohler A."/>
            <person name="Murat C."/>
            <person name="Tang N."/>
            <person name="Roy S."/>
            <person name="Loubradou J."/>
            <person name="Henrissat B."/>
            <person name="Grigoriev I.V."/>
            <person name="Corradi N."/>
            <person name="Roux C."/>
            <person name="Martin F.M."/>
        </authorList>
    </citation>
    <scope>NUCLEOTIDE SEQUENCE [LARGE SCALE GENOMIC DNA]</scope>
    <source>
        <strain evidence="1 2">DAOM 194757</strain>
    </source>
</reference>
<dbReference type="GO" id="GO:0008270">
    <property type="term" value="F:zinc ion binding"/>
    <property type="evidence" value="ECO:0007669"/>
    <property type="project" value="InterPro"/>
</dbReference>
<evidence type="ECO:0000313" key="2">
    <source>
        <dbReference type="Proteomes" id="UP000266673"/>
    </source>
</evidence>
<protein>
    <recommendedName>
        <fullName evidence="3">CCHC-type domain-containing protein</fullName>
    </recommendedName>
</protein>
<dbReference type="OrthoDB" id="1110381at2759"/>
<keyword evidence="2" id="KW-1185">Reference proteome</keyword>
<accession>A0A397UY74</accession>
<gene>
    <name evidence="1" type="ORF">C2G38_2100805</name>
</gene>
<dbReference type="EMBL" id="QKWP01001018">
    <property type="protein sequence ID" value="RIB12493.1"/>
    <property type="molecule type" value="Genomic_DNA"/>
</dbReference>
<dbReference type="GO" id="GO:0003676">
    <property type="term" value="F:nucleic acid binding"/>
    <property type="evidence" value="ECO:0007669"/>
    <property type="project" value="InterPro"/>
</dbReference>
<dbReference type="Proteomes" id="UP000266673">
    <property type="component" value="Unassembled WGS sequence"/>
</dbReference>
<comment type="caution">
    <text evidence="1">The sequence shown here is derived from an EMBL/GenBank/DDBJ whole genome shotgun (WGS) entry which is preliminary data.</text>
</comment>
<dbReference type="InterPro" id="IPR036875">
    <property type="entry name" value="Znf_CCHC_sf"/>
</dbReference>
<dbReference type="Gene3D" id="4.10.60.10">
    <property type="entry name" value="Zinc finger, CCHC-type"/>
    <property type="match status" value="1"/>
</dbReference>
<evidence type="ECO:0008006" key="3">
    <source>
        <dbReference type="Google" id="ProtNLM"/>
    </source>
</evidence>
<sequence>MCVPLQPFFPNGQQMPFQNLSYGTPMMGNQWNEIGSQDTSGPYGWIQATQNSTPQNSWANIQNHQQTFSPSSSFNYMRTSNGFGTSKKVVCFLCEGKGHYANKCGSRKHMDVPFYGDSARPKRN</sequence>
<name>A0A397UY74_9GLOM</name>
<organism evidence="1 2">
    <name type="scientific">Gigaspora rosea</name>
    <dbReference type="NCBI Taxonomy" id="44941"/>
    <lineage>
        <taxon>Eukaryota</taxon>
        <taxon>Fungi</taxon>
        <taxon>Fungi incertae sedis</taxon>
        <taxon>Mucoromycota</taxon>
        <taxon>Glomeromycotina</taxon>
        <taxon>Glomeromycetes</taxon>
        <taxon>Diversisporales</taxon>
        <taxon>Gigasporaceae</taxon>
        <taxon>Gigaspora</taxon>
    </lineage>
</organism>